<sequence>MPPFKRQPVKLEDLLAPRGLQTAIKEICQCVDEARADRESGVTLARRIAGQFVRWNREVFGPIPPIRTLRRINAMVKAQVIANYSSSAFERMVGVTGSEEDFDNLIHQTSRQRPHTSAIKVLQKDDSLDSQRDTLRISDSDDIH</sequence>
<evidence type="ECO:0000313" key="1">
    <source>
        <dbReference type="EMBL" id="KAE8303507.1"/>
    </source>
</evidence>
<comment type="caution">
    <text evidence="1">The sequence shown here is derived from an EMBL/GenBank/DDBJ whole genome shotgun (WGS) entry which is preliminary data.</text>
</comment>
<dbReference type="OMA" id="GQFVKWN"/>
<keyword evidence="2" id="KW-1185">Reference proteome</keyword>
<dbReference type="Proteomes" id="UP000001548">
    <property type="component" value="Unassembled WGS sequence"/>
</dbReference>
<organism evidence="1 2">
    <name type="scientific">Giardia intestinalis (strain ATCC 50803 / WB clone C6)</name>
    <name type="common">Giardia lamblia</name>
    <dbReference type="NCBI Taxonomy" id="184922"/>
    <lineage>
        <taxon>Eukaryota</taxon>
        <taxon>Metamonada</taxon>
        <taxon>Diplomonadida</taxon>
        <taxon>Hexamitidae</taxon>
        <taxon>Giardiinae</taxon>
        <taxon>Giardia</taxon>
    </lineage>
</organism>
<accession>D3KGR3</accession>
<dbReference type="AlphaFoldDB" id="D3KGR3"/>
<evidence type="ECO:0000313" key="2">
    <source>
        <dbReference type="Proteomes" id="UP000001548"/>
    </source>
</evidence>
<reference evidence="1 2" key="1">
    <citation type="journal article" date="2007" name="Science">
        <title>Genomic minimalism in the early diverging intestinal parasite Giardia lamblia.</title>
        <authorList>
            <person name="Morrison H.G."/>
            <person name="McArthur A.G."/>
            <person name="Gillin F.D."/>
            <person name="Aley S.B."/>
            <person name="Adam R.D."/>
            <person name="Olsen G.J."/>
            <person name="Best A.A."/>
            <person name="Cande W.Z."/>
            <person name="Chen F."/>
            <person name="Cipriano M.J."/>
            <person name="Davids B.J."/>
            <person name="Dawson S.C."/>
            <person name="Elmendorf H.G."/>
            <person name="Hehl A.B."/>
            <person name="Holder M.E."/>
            <person name="Huse S.M."/>
            <person name="Kim U.U."/>
            <person name="Lasek-Nesselquist E."/>
            <person name="Manning G."/>
            <person name="Nigam A."/>
            <person name="Nixon J.E."/>
            <person name="Palm D."/>
            <person name="Passamaneck N.E."/>
            <person name="Prabhu A."/>
            <person name="Reich C.I."/>
            <person name="Reiner D.S."/>
            <person name="Samuelson J."/>
            <person name="Svard S.G."/>
            <person name="Sogin M.L."/>
        </authorList>
    </citation>
    <scope>NUCLEOTIDE SEQUENCE [LARGE SCALE GENOMIC DNA]</scope>
    <source>
        <strain evidence="1 2">WB C6</strain>
    </source>
</reference>
<dbReference type="HOGENOM" id="CLU_1800127_0_0_1"/>
<dbReference type="VEuPathDB" id="GiardiaDB:GL50803_6153"/>
<name>D3KGR3_GIAIC</name>
<dbReference type="EMBL" id="AACB03000002">
    <property type="protein sequence ID" value="KAE8303507.1"/>
    <property type="molecule type" value="Genomic_DNA"/>
</dbReference>
<protein>
    <submittedName>
        <fullName evidence="1">Uncharacterized protein</fullName>
    </submittedName>
</protein>
<gene>
    <name evidence="1" type="ORF">GL50803_006153</name>
</gene>
<proteinExistence type="predicted"/>